<dbReference type="NCBIfam" id="TIGR02167">
    <property type="entry name" value="Liste_lipo_26"/>
    <property type="match status" value="6"/>
</dbReference>
<keyword evidence="1" id="KW-0812">Transmembrane</keyword>
<dbReference type="Pfam" id="PF03382">
    <property type="entry name" value="DUF285"/>
    <property type="match status" value="2"/>
</dbReference>
<dbReference type="OrthoDB" id="419449at2759"/>
<dbReference type="InParanoid" id="C1E511"/>
<dbReference type="Proteomes" id="UP000002009">
    <property type="component" value="Chromosome 4"/>
</dbReference>
<keyword evidence="1" id="KW-0472">Membrane</keyword>
<name>C1E511_MICCC</name>
<proteinExistence type="predicted"/>
<protein>
    <submittedName>
        <fullName evidence="2">Uncharacterized protein</fullName>
    </submittedName>
</protein>
<keyword evidence="3" id="KW-1185">Reference proteome</keyword>
<dbReference type="STRING" id="296587.C1E511"/>
<sequence length="658" mass="70340">MRQRELRRAYRAGGKRVHRLCEFLVIAVYVSRVPGALAAAFADRAALKTAVDNCLLAVPSGENCCSSGGADCGAAGSADMPDWDTSLVTDMSGLFTGKSAFNQPIGNWDTSKVTSMKRMFLQARAFNQPIGSWDTSKVTDMNKMFSFAVVFNQQIGSWVTSQVTTMKSMFNGAFAFNQDIGNWDTSKVTTMESMFSGAHAFDKAIGNWDTSKVTTTVDMFAGAHTWLATNVNCGKADDTASCTGTYPASAAYHDGPPKAWAPIAAATTTCTAPAPFKTFHSLVIAVARCLKAVPTGEKCCSSGAADCGPACKDDISKWDVSQITTMEHLFQGQFEFNQPIGDWDTYKVTSMEGMFQGCEKFNQPIGDWDTYKVTSMEGMFQSCRKFNQPIGNWPTSQVTNMKNMFTFASEFNQPVGDWDTSKVTNMNAMFSWAGSFNRYIGSWDTSKVTDTKYMFHIASAWATRYLNCGANPSQNATVCVAGTFSSSSASVDGPPSAWVRKNNVCDAAYIANGEAGDCTQSLASGSSCQPTCDDGYTISGISSCLNRVLTIATCKGNPCDASKAPKNGAVGDCKTSMASELSCQPTCDAGYTANGVTRCRGGKLNAATCSAVNLVQDPVSGNLTQDSVSGARHPIRASLVAATLLASVQLAHLYSTFV</sequence>
<dbReference type="InterPro" id="IPR005046">
    <property type="entry name" value="DUF285"/>
</dbReference>
<dbReference type="RefSeq" id="XP_002501960.1">
    <property type="nucleotide sequence ID" value="XM_002501914.1"/>
</dbReference>
<organism evidence="2 3">
    <name type="scientific">Micromonas commoda (strain RCC299 / NOUM17 / CCMP2709)</name>
    <name type="common">Picoplanktonic green alga</name>
    <dbReference type="NCBI Taxonomy" id="296587"/>
    <lineage>
        <taxon>Eukaryota</taxon>
        <taxon>Viridiplantae</taxon>
        <taxon>Chlorophyta</taxon>
        <taxon>Mamiellophyceae</taxon>
        <taxon>Mamiellales</taxon>
        <taxon>Mamiellaceae</taxon>
        <taxon>Micromonas</taxon>
    </lineage>
</organism>
<evidence type="ECO:0000313" key="2">
    <source>
        <dbReference type="EMBL" id="ACO63218.1"/>
    </source>
</evidence>
<evidence type="ECO:0000256" key="1">
    <source>
        <dbReference type="SAM" id="Phobius"/>
    </source>
</evidence>
<reference evidence="2 3" key="1">
    <citation type="journal article" date="2009" name="Science">
        <title>Green evolution and dynamic adaptations revealed by genomes of the marine picoeukaryotes Micromonas.</title>
        <authorList>
            <person name="Worden A.Z."/>
            <person name="Lee J.H."/>
            <person name="Mock T."/>
            <person name="Rouze P."/>
            <person name="Simmons M.P."/>
            <person name="Aerts A.L."/>
            <person name="Allen A.E."/>
            <person name="Cuvelier M.L."/>
            <person name="Derelle E."/>
            <person name="Everett M.V."/>
            <person name="Foulon E."/>
            <person name="Grimwood J."/>
            <person name="Gundlach H."/>
            <person name="Henrissat B."/>
            <person name="Napoli C."/>
            <person name="McDonald S.M."/>
            <person name="Parker M.S."/>
            <person name="Rombauts S."/>
            <person name="Salamov A."/>
            <person name="Von Dassow P."/>
            <person name="Badger J.H."/>
            <person name="Coutinho P.M."/>
            <person name="Demir E."/>
            <person name="Dubchak I."/>
            <person name="Gentemann C."/>
            <person name="Eikrem W."/>
            <person name="Gready J.E."/>
            <person name="John U."/>
            <person name="Lanier W."/>
            <person name="Lindquist E.A."/>
            <person name="Lucas S."/>
            <person name="Mayer K.F."/>
            <person name="Moreau H."/>
            <person name="Not F."/>
            <person name="Otillar R."/>
            <person name="Panaud O."/>
            <person name="Pangilinan J."/>
            <person name="Paulsen I."/>
            <person name="Piegu B."/>
            <person name="Poliakov A."/>
            <person name="Robbens S."/>
            <person name="Schmutz J."/>
            <person name="Toulza E."/>
            <person name="Wyss T."/>
            <person name="Zelensky A."/>
            <person name="Zhou K."/>
            <person name="Armbrust E.V."/>
            <person name="Bhattacharya D."/>
            <person name="Goodenough U.W."/>
            <person name="Van de Peer Y."/>
            <person name="Grigoriev I.V."/>
        </authorList>
    </citation>
    <scope>NUCLEOTIDE SEQUENCE [LARGE SCALE GENOMIC DNA]</scope>
    <source>
        <strain evidence="3">RCC299 / NOUM17</strain>
    </source>
</reference>
<dbReference type="AlphaFoldDB" id="C1E511"/>
<dbReference type="eggNOG" id="ENOG502QTV0">
    <property type="taxonomic scope" value="Eukaryota"/>
</dbReference>
<gene>
    <name evidence="2" type="ORF">MICPUN_58228</name>
</gene>
<accession>C1E511</accession>
<dbReference type="GeneID" id="8242837"/>
<evidence type="ECO:0000313" key="3">
    <source>
        <dbReference type="Proteomes" id="UP000002009"/>
    </source>
</evidence>
<keyword evidence="1" id="KW-1133">Transmembrane helix</keyword>
<dbReference type="EMBL" id="CP001325">
    <property type="protein sequence ID" value="ACO63218.1"/>
    <property type="molecule type" value="Genomic_DNA"/>
</dbReference>
<dbReference type="InterPro" id="IPR011889">
    <property type="entry name" value="Liste_lipo_26"/>
</dbReference>
<feature type="transmembrane region" description="Helical" evidence="1">
    <location>
        <begin position="20"/>
        <end position="42"/>
    </location>
</feature>
<dbReference type="KEGG" id="mis:MICPUN_58228"/>